<name>A0A7W9HVD7_9PSEU</name>
<evidence type="ECO:0000256" key="1">
    <source>
        <dbReference type="SAM" id="Phobius"/>
    </source>
</evidence>
<keyword evidence="3" id="KW-1185">Reference proteome</keyword>
<organism evidence="2 3">
    <name type="scientific">Saccharothrix ecbatanensis</name>
    <dbReference type="NCBI Taxonomy" id="1105145"/>
    <lineage>
        <taxon>Bacteria</taxon>
        <taxon>Bacillati</taxon>
        <taxon>Actinomycetota</taxon>
        <taxon>Actinomycetes</taxon>
        <taxon>Pseudonocardiales</taxon>
        <taxon>Pseudonocardiaceae</taxon>
        <taxon>Saccharothrix</taxon>
    </lineage>
</organism>
<dbReference type="AlphaFoldDB" id="A0A7W9HVD7"/>
<dbReference type="RefSeq" id="WP_184928652.1">
    <property type="nucleotide sequence ID" value="NZ_JACHMO010000001.1"/>
</dbReference>
<evidence type="ECO:0000313" key="2">
    <source>
        <dbReference type="EMBL" id="MBB5808791.1"/>
    </source>
</evidence>
<feature type="transmembrane region" description="Helical" evidence="1">
    <location>
        <begin position="12"/>
        <end position="37"/>
    </location>
</feature>
<keyword evidence="1" id="KW-1133">Transmembrane helix</keyword>
<keyword evidence="1" id="KW-0812">Transmembrane</keyword>
<comment type="caution">
    <text evidence="2">The sequence shown here is derived from an EMBL/GenBank/DDBJ whole genome shotgun (WGS) entry which is preliminary data.</text>
</comment>
<gene>
    <name evidence="2" type="ORF">F4560_008559</name>
</gene>
<proteinExistence type="predicted"/>
<reference evidence="2 3" key="1">
    <citation type="submission" date="2020-08" db="EMBL/GenBank/DDBJ databases">
        <title>Sequencing the genomes of 1000 actinobacteria strains.</title>
        <authorList>
            <person name="Klenk H.-P."/>
        </authorList>
    </citation>
    <scope>NUCLEOTIDE SEQUENCE [LARGE SCALE GENOMIC DNA]</scope>
    <source>
        <strain evidence="2 3">DSM 45486</strain>
    </source>
</reference>
<keyword evidence="1" id="KW-0472">Membrane</keyword>
<evidence type="ECO:0000313" key="3">
    <source>
        <dbReference type="Proteomes" id="UP000552097"/>
    </source>
</evidence>
<protein>
    <submittedName>
        <fullName evidence="2">Uncharacterized protein</fullName>
    </submittedName>
</protein>
<dbReference type="Proteomes" id="UP000552097">
    <property type="component" value="Unassembled WGS sequence"/>
</dbReference>
<accession>A0A7W9HVD7</accession>
<dbReference type="EMBL" id="JACHMO010000001">
    <property type="protein sequence ID" value="MBB5808791.1"/>
    <property type="molecule type" value="Genomic_DNA"/>
</dbReference>
<sequence length="252" mass="28211">MAVDRGLWWSVWWPWAVVWIVTVLALVVAIGVAVVTWRAARRSDARPTLGVPVYLDGKAVLHIVATGRFGIERLPAEIISRAVLTKDGKISIPWLGNSGADVATTREEIKSYQKTYEPIDLIGELMEGLEHRNDLLHVDLDERTLLRNTALEQAESGPPARSLKLRRIQRFVSMQGVFRVVQQQNGMTVLLAPVGDPDDPEEGPQVRVECSDDWLLRDSVPEGTFNARCVGKVQRWKADTEELVVLPIAMFQ</sequence>